<dbReference type="EMBL" id="JBHTHU010000005">
    <property type="protein sequence ID" value="MFD0750376.1"/>
    <property type="molecule type" value="Genomic_DNA"/>
</dbReference>
<protein>
    <submittedName>
        <fullName evidence="1">Uncharacterized protein</fullName>
    </submittedName>
</protein>
<dbReference type="Proteomes" id="UP001596958">
    <property type="component" value="Unassembled WGS sequence"/>
</dbReference>
<proteinExistence type="predicted"/>
<comment type="caution">
    <text evidence="1">The sequence shown here is derived from an EMBL/GenBank/DDBJ whole genome shotgun (WGS) entry which is preliminary data.</text>
</comment>
<organism evidence="1 2">
    <name type="scientific">Mucilaginibacter calamicampi</name>
    <dbReference type="NCBI Taxonomy" id="1302352"/>
    <lineage>
        <taxon>Bacteria</taxon>
        <taxon>Pseudomonadati</taxon>
        <taxon>Bacteroidota</taxon>
        <taxon>Sphingobacteriia</taxon>
        <taxon>Sphingobacteriales</taxon>
        <taxon>Sphingobacteriaceae</taxon>
        <taxon>Mucilaginibacter</taxon>
    </lineage>
</organism>
<sequence length="89" mass="10135">MKTFSVITSVSSSVKKEVLAAENDTDTEKKTEKTDTEKEKEFALFNEHNLYISDITIDIVHKTIYSNRYQSAHFANISIPPPDTFAHRA</sequence>
<reference evidence="2" key="1">
    <citation type="journal article" date="2019" name="Int. J. Syst. Evol. Microbiol.">
        <title>The Global Catalogue of Microorganisms (GCM) 10K type strain sequencing project: providing services to taxonomists for standard genome sequencing and annotation.</title>
        <authorList>
            <consortium name="The Broad Institute Genomics Platform"/>
            <consortium name="The Broad Institute Genome Sequencing Center for Infectious Disease"/>
            <person name="Wu L."/>
            <person name="Ma J."/>
        </authorList>
    </citation>
    <scope>NUCLEOTIDE SEQUENCE [LARGE SCALE GENOMIC DNA]</scope>
    <source>
        <strain evidence="2">CCUG 63418</strain>
    </source>
</reference>
<accession>A0ABW2Z0X1</accession>
<name>A0ABW2Z0X1_9SPHI</name>
<evidence type="ECO:0000313" key="2">
    <source>
        <dbReference type="Proteomes" id="UP001596958"/>
    </source>
</evidence>
<keyword evidence="2" id="KW-1185">Reference proteome</keyword>
<dbReference type="RefSeq" id="WP_377099579.1">
    <property type="nucleotide sequence ID" value="NZ_JBHTHU010000005.1"/>
</dbReference>
<gene>
    <name evidence="1" type="ORF">ACFQZS_09505</name>
</gene>
<evidence type="ECO:0000313" key="1">
    <source>
        <dbReference type="EMBL" id="MFD0750376.1"/>
    </source>
</evidence>